<dbReference type="Gene3D" id="1.10.260.40">
    <property type="entry name" value="lambda repressor-like DNA-binding domains"/>
    <property type="match status" value="1"/>
</dbReference>
<dbReference type="SUPFAM" id="SSF47413">
    <property type="entry name" value="lambda repressor-like DNA-binding domains"/>
    <property type="match status" value="1"/>
</dbReference>
<dbReference type="SMART" id="SM00530">
    <property type="entry name" value="HTH_XRE"/>
    <property type="match status" value="1"/>
</dbReference>
<reference evidence="3" key="1">
    <citation type="journal article" date="2019" name="Int. J. Syst. Evol. Microbiol.">
        <title>The Global Catalogue of Microorganisms (GCM) 10K type strain sequencing project: providing services to taxonomists for standard genome sequencing and annotation.</title>
        <authorList>
            <consortium name="The Broad Institute Genomics Platform"/>
            <consortium name="The Broad Institute Genome Sequencing Center for Infectious Disease"/>
            <person name="Wu L."/>
            <person name="Ma J."/>
        </authorList>
    </citation>
    <scope>NUCLEOTIDE SEQUENCE [LARGE SCALE GENOMIC DNA]</scope>
    <source>
        <strain evidence="3">JCM 17201</strain>
    </source>
</reference>
<dbReference type="InterPro" id="IPR001387">
    <property type="entry name" value="Cro/C1-type_HTH"/>
</dbReference>
<evidence type="ECO:0000313" key="2">
    <source>
        <dbReference type="EMBL" id="GAA3900968.1"/>
    </source>
</evidence>
<proteinExistence type="predicted"/>
<evidence type="ECO:0000259" key="1">
    <source>
        <dbReference type="PROSITE" id="PS50943"/>
    </source>
</evidence>
<dbReference type="InterPro" id="IPR010982">
    <property type="entry name" value="Lambda_DNA-bd_dom_sf"/>
</dbReference>
<dbReference type="CDD" id="cd00093">
    <property type="entry name" value="HTH_XRE"/>
    <property type="match status" value="1"/>
</dbReference>
<feature type="domain" description="HTH cro/C1-type" evidence="1">
    <location>
        <begin position="29"/>
        <end position="83"/>
    </location>
</feature>
<comment type="caution">
    <text evidence="2">The sequence shown here is derived from an EMBL/GenBank/DDBJ whole genome shotgun (WGS) entry which is preliminary data.</text>
</comment>
<dbReference type="PROSITE" id="PS50943">
    <property type="entry name" value="HTH_CROC1"/>
    <property type="match status" value="1"/>
</dbReference>
<dbReference type="EMBL" id="BAABDG010000005">
    <property type="protein sequence ID" value="GAA3900968.1"/>
    <property type="molecule type" value="Genomic_DNA"/>
</dbReference>
<accession>A0ABP7LID7</accession>
<keyword evidence="3" id="KW-1185">Reference proteome</keyword>
<evidence type="ECO:0000313" key="3">
    <source>
        <dbReference type="Proteomes" id="UP001499994"/>
    </source>
</evidence>
<sequence length="97" mass="10851">MDSQSGFSNGIDQMASIYSDEYQRVIKALREARIEKGVTQESLAQVLDRPQSFIAKVENGERRLDIVEFVHLARLLSIDPTSIIGKIPAKHKPLSAK</sequence>
<name>A0ABP7LID7_9GAMM</name>
<dbReference type="Pfam" id="PF01381">
    <property type="entry name" value="HTH_3"/>
    <property type="match status" value="1"/>
</dbReference>
<organism evidence="2 3">
    <name type="scientific">Gibbsiella dentisursi</name>
    <dbReference type="NCBI Taxonomy" id="796890"/>
    <lineage>
        <taxon>Bacteria</taxon>
        <taxon>Pseudomonadati</taxon>
        <taxon>Pseudomonadota</taxon>
        <taxon>Gammaproteobacteria</taxon>
        <taxon>Enterobacterales</taxon>
        <taxon>Yersiniaceae</taxon>
        <taxon>Gibbsiella</taxon>
    </lineage>
</organism>
<protein>
    <submittedName>
        <fullName evidence="2">Helix-turn-helix transcriptional regulator</fullName>
    </submittedName>
</protein>
<gene>
    <name evidence="2" type="ORF">GCM10022405_27810</name>
</gene>
<dbReference type="Proteomes" id="UP001499994">
    <property type="component" value="Unassembled WGS sequence"/>
</dbReference>